<evidence type="ECO:0000313" key="6">
    <source>
        <dbReference type="Proteomes" id="UP000051012"/>
    </source>
</evidence>
<dbReference type="Gene3D" id="3.90.1510.10">
    <property type="entry name" value="Glycerate kinase, domain 2"/>
    <property type="match status" value="1"/>
</dbReference>
<dbReference type="InterPro" id="IPR018197">
    <property type="entry name" value="Glycerate_kinase_RE-like"/>
</dbReference>
<evidence type="ECO:0008006" key="7">
    <source>
        <dbReference type="Google" id="ProtNLM"/>
    </source>
</evidence>
<dbReference type="SUPFAM" id="SSF110738">
    <property type="entry name" value="Glycerate kinase I"/>
    <property type="match status" value="1"/>
</dbReference>
<dbReference type="Proteomes" id="UP000051012">
    <property type="component" value="Unassembled WGS sequence"/>
</dbReference>
<accession>A0A0S7YHC3</accession>
<dbReference type="InterPro" id="IPR036129">
    <property type="entry name" value="Glycerate_kinase_sf"/>
</dbReference>
<dbReference type="PANTHER" id="PTHR21599:SF0">
    <property type="entry name" value="GLYCERATE KINASE"/>
    <property type="match status" value="1"/>
</dbReference>
<dbReference type="NCBIfam" id="TIGR00045">
    <property type="entry name" value="glycerate kinase"/>
    <property type="match status" value="1"/>
</dbReference>
<dbReference type="InterPro" id="IPR018193">
    <property type="entry name" value="Glyc_kinase_flavodox-like_fold"/>
</dbReference>
<dbReference type="PANTHER" id="PTHR21599">
    <property type="entry name" value="GLYCERATE KINASE"/>
    <property type="match status" value="1"/>
</dbReference>
<name>A0A0S7YHC3_UNCT6</name>
<reference evidence="5 6" key="1">
    <citation type="journal article" date="2015" name="Microbiome">
        <title>Genomic resolution of linkages in carbon, nitrogen, and sulfur cycling among widespread estuary sediment bacteria.</title>
        <authorList>
            <person name="Baker B.J."/>
            <person name="Lazar C.S."/>
            <person name="Teske A.P."/>
            <person name="Dick G.J."/>
        </authorList>
    </citation>
    <scope>NUCLEOTIDE SEQUENCE [LARGE SCALE GENOMIC DNA]</scope>
    <source>
        <strain evidence="5">DG_78</strain>
    </source>
</reference>
<dbReference type="GO" id="GO:0008887">
    <property type="term" value="F:glycerate kinase activity"/>
    <property type="evidence" value="ECO:0007669"/>
    <property type="project" value="UniProtKB-UniRule"/>
</dbReference>
<dbReference type="PATRIC" id="fig|1703772.3.peg.641"/>
<proteinExistence type="inferred from homology"/>
<dbReference type="Pfam" id="PF02595">
    <property type="entry name" value="Gly_kinase"/>
    <property type="match status" value="1"/>
</dbReference>
<evidence type="ECO:0000256" key="2">
    <source>
        <dbReference type="ARBA" id="ARBA00022679"/>
    </source>
</evidence>
<dbReference type="GO" id="GO:0031388">
    <property type="term" value="P:organic acid phosphorylation"/>
    <property type="evidence" value="ECO:0007669"/>
    <property type="project" value="UniProtKB-UniRule"/>
</dbReference>
<sequence>MKILVAPNSFKESLNSIAVAHHIGRGLKRVSKKFQITELPLADGGTGTSFIVTRALKGTFVKYSVSGPLGKKVSATYGIIPQQNIAVIELAEAAGLRLVPEKKRNPLVTSTRGVGELMLDAIKRGYKKIILAIGDSATIDCGISALSVFGIKFLNRAGAEIELNCQGLLNLDKIDTSGVISELADTRITIASDVKNILTGRYGALVYAKQKGAKRKTLPIIHQALKNFKNVVARQYGFNLDKIAGAGAAGGVGGAFVAIVRAEIISGFGLVKEVVYLEDAIKNSDLVITGEGRIDRESFYGKTLKKVIDLAYIHKKPVLLIAGSIARDARVLKKYRVIEQYSLLKLCKSLKKSMKNTPQLLEGLACSIGEKLKR</sequence>
<evidence type="ECO:0000313" key="5">
    <source>
        <dbReference type="EMBL" id="KPJ74125.1"/>
    </source>
</evidence>
<keyword evidence="2 4" id="KW-0808">Transferase</keyword>
<evidence type="ECO:0000256" key="3">
    <source>
        <dbReference type="ARBA" id="ARBA00022777"/>
    </source>
</evidence>
<gene>
    <name evidence="5" type="ORF">AMJ52_01820</name>
</gene>
<evidence type="ECO:0000256" key="4">
    <source>
        <dbReference type="PIRNR" id="PIRNR006078"/>
    </source>
</evidence>
<dbReference type="AlphaFoldDB" id="A0A0S7YHC3"/>
<protein>
    <recommendedName>
        <fullName evidence="7">Glycerate kinase</fullName>
    </recommendedName>
</protein>
<dbReference type="InterPro" id="IPR004381">
    <property type="entry name" value="Glycerate_kinase"/>
</dbReference>
<dbReference type="EMBL" id="LJNI01000014">
    <property type="protein sequence ID" value="KPJ74125.1"/>
    <property type="molecule type" value="Genomic_DNA"/>
</dbReference>
<comment type="similarity">
    <text evidence="1 4">Belongs to the glycerate kinase type-1 family.</text>
</comment>
<dbReference type="PIRSF" id="PIRSF006078">
    <property type="entry name" value="GlxK"/>
    <property type="match status" value="1"/>
</dbReference>
<organism evidence="5 6">
    <name type="scientific">candidate division TA06 bacterium DG_78</name>
    <dbReference type="NCBI Taxonomy" id="1703772"/>
    <lineage>
        <taxon>Bacteria</taxon>
        <taxon>Bacteria division TA06</taxon>
    </lineage>
</organism>
<keyword evidence="3 4" id="KW-0418">Kinase</keyword>
<evidence type="ECO:0000256" key="1">
    <source>
        <dbReference type="ARBA" id="ARBA00006284"/>
    </source>
</evidence>
<comment type="caution">
    <text evidence="5">The sequence shown here is derived from an EMBL/GenBank/DDBJ whole genome shotgun (WGS) entry which is preliminary data.</text>
</comment>
<dbReference type="Gene3D" id="3.40.50.10350">
    <property type="entry name" value="Glycerate kinase, domain 1"/>
    <property type="match status" value="1"/>
</dbReference>